<dbReference type="AlphaFoldDB" id="A0A4Q5LW77"/>
<name>A0A4Q5LW77_9BACT</name>
<organism evidence="1 2">
    <name type="scientific">Emticicia agri</name>
    <dbReference type="NCBI Taxonomy" id="2492393"/>
    <lineage>
        <taxon>Bacteria</taxon>
        <taxon>Pseudomonadati</taxon>
        <taxon>Bacteroidota</taxon>
        <taxon>Cytophagia</taxon>
        <taxon>Cytophagales</taxon>
        <taxon>Leadbetterellaceae</taxon>
        <taxon>Emticicia</taxon>
    </lineage>
</organism>
<dbReference type="EMBL" id="SEWF01000037">
    <property type="protein sequence ID" value="RYU93743.1"/>
    <property type="molecule type" value="Genomic_DNA"/>
</dbReference>
<accession>A0A4Q5LW77</accession>
<evidence type="ECO:0000313" key="2">
    <source>
        <dbReference type="Proteomes" id="UP000293162"/>
    </source>
</evidence>
<gene>
    <name evidence="1" type="ORF">EWM59_20245</name>
</gene>
<proteinExistence type="predicted"/>
<dbReference type="OrthoDB" id="9871627at2"/>
<protein>
    <submittedName>
        <fullName evidence="1">Uncharacterized protein</fullName>
    </submittedName>
</protein>
<comment type="caution">
    <text evidence="1">The sequence shown here is derived from an EMBL/GenBank/DDBJ whole genome shotgun (WGS) entry which is preliminary data.</text>
</comment>
<keyword evidence="2" id="KW-1185">Reference proteome</keyword>
<dbReference type="RefSeq" id="WP_130023074.1">
    <property type="nucleotide sequence ID" value="NZ_SEWF01000037.1"/>
</dbReference>
<sequence>MTITYNQYPLLSYTSYSPKDIPKELFIGAVNSRTIQEILAHKGYAHFFPLIVNLQRNTFQPSNYFLSQNIQNLLLNEEKSRFYSLREFSKKSDTRYGCILMENGYTCLYVYLSKKDALRLKRISDSYIGVGYYKKNILIGFEEGVINNDSLILQENGIYPEEANWLDYLTFCISVLGYAVNNSYLMDSHEVDEKIFMLKKNDLLH</sequence>
<reference evidence="1 2" key="1">
    <citation type="submission" date="2019-02" db="EMBL/GenBank/DDBJ databases">
        <title>Bacterial novel species Emticicia sp. 17J42-9 isolated from soil.</title>
        <authorList>
            <person name="Jung H.-Y."/>
        </authorList>
    </citation>
    <scope>NUCLEOTIDE SEQUENCE [LARGE SCALE GENOMIC DNA]</scope>
    <source>
        <strain evidence="1 2">17J42-9</strain>
    </source>
</reference>
<evidence type="ECO:0000313" key="1">
    <source>
        <dbReference type="EMBL" id="RYU93743.1"/>
    </source>
</evidence>
<dbReference type="Proteomes" id="UP000293162">
    <property type="component" value="Unassembled WGS sequence"/>
</dbReference>